<proteinExistence type="predicted"/>
<keyword evidence="1" id="KW-0812">Transmembrane</keyword>
<dbReference type="InterPro" id="IPR025962">
    <property type="entry name" value="SdpI/YhfL"/>
</dbReference>
<evidence type="ECO:0000313" key="3">
    <source>
        <dbReference type="Proteomes" id="UP000249046"/>
    </source>
</evidence>
<protein>
    <recommendedName>
        <fullName evidence="4">SdpI family protein</fullName>
    </recommendedName>
</protein>
<feature type="transmembrane region" description="Helical" evidence="1">
    <location>
        <begin position="56"/>
        <end position="77"/>
    </location>
</feature>
<keyword evidence="1" id="KW-0472">Membrane</keyword>
<accession>A0A2W5K1D7</accession>
<sequence>MNSPALLGLIGLALSALVIGMAIPMIRGRVPMNHSFGVRYAAAFRSDRNWYELNTYGGWVLCGWTVPLIVTSLYGFFVAPVDTEGYEHVWLAVTLLFGPLACLQNWLKARAMDLRDRR</sequence>
<dbReference type="EMBL" id="QFPO01000034">
    <property type="protein sequence ID" value="PZQ09214.1"/>
    <property type="molecule type" value="Genomic_DNA"/>
</dbReference>
<dbReference type="AlphaFoldDB" id="A0A2W5K1D7"/>
<dbReference type="Proteomes" id="UP000249046">
    <property type="component" value="Unassembled WGS sequence"/>
</dbReference>
<evidence type="ECO:0008006" key="4">
    <source>
        <dbReference type="Google" id="ProtNLM"/>
    </source>
</evidence>
<reference evidence="2 3" key="1">
    <citation type="submission" date="2017-08" db="EMBL/GenBank/DDBJ databases">
        <title>Infants hospitalized years apart are colonized by the same room-sourced microbial strains.</title>
        <authorList>
            <person name="Brooks B."/>
            <person name="Olm M.R."/>
            <person name="Firek B.A."/>
            <person name="Baker R."/>
            <person name="Thomas B.C."/>
            <person name="Morowitz M.J."/>
            <person name="Banfield J.F."/>
        </authorList>
    </citation>
    <scope>NUCLEOTIDE SEQUENCE [LARGE SCALE GENOMIC DNA]</scope>
    <source>
        <strain evidence="2">S2_005_003_R2_42</strain>
    </source>
</reference>
<gene>
    <name evidence="2" type="ORF">DI564_18050</name>
</gene>
<evidence type="ECO:0000313" key="2">
    <source>
        <dbReference type="EMBL" id="PZQ09214.1"/>
    </source>
</evidence>
<dbReference type="Pfam" id="PF13630">
    <property type="entry name" value="SdpI"/>
    <property type="match status" value="1"/>
</dbReference>
<comment type="caution">
    <text evidence="2">The sequence shown here is derived from an EMBL/GenBank/DDBJ whole genome shotgun (WGS) entry which is preliminary data.</text>
</comment>
<feature type="transmembrane region" description="Helical" evidence="1">
    <location>
        <begin position="89"/>
        <end position="107"/>
    </location>
</feature>
<evidence type="ECO:0000256" key="1">
    <source>
        <dbReference type="SAM" id="Phobius"/>
    </source>
</evidence>
<name>A0A2W5K1D7_9GAMM</name>
<feature type="transmembrane region" description="Helical" evidence="1">
    <location>
        <begin position="6"/>
        <end position="26"/>
    </location>
</feature>
<organism evidence="2 3">
    <name type="scientific">Rhodanobacter denitrificans</name>
    <dbReference type="NCBI Taxonomy" id="666685"/>
    <lineage>
        <taxon>Bacteria</taxon>
        <taxon>Pseudomonadati</taxon>
        <taxon>Pseudomonadota</taxon>
        <taxon>Gammaproteobacteria</taxon>
        <taxon>Lysobacterales</taxon>
        <taxon>Rhodanobacteraceae</taxon>
        <taxon>Rhodanobacter</taxon>
    </lineage>
</organism>
<keyword evidence="1" id="KW-1133">Transmembrane helix</keyword>